<evidence type="ECO:0000313" key="1">
    <source>
        <dbReference type="EMBL" id="TDT17673.1"/>
    </source>
</evidence>
<reference evidence="1 2" key="1">
    <citation type="submission" date="2019-03" db="EMBL/GenBank/DDBJ databases">
        <title>Sequencing the genomes of 1000 actinobacteria strains.</title>
        <authorList>
            <person name="Klenk H.-P."/>
        </authorList>
    </citation>
    <scope>NUCLEOTIDE SEQUENCE [LARGE SCALE GENOMIC DNA]</scope>
    <source>
        <strain evidence="1 2">DSM 18936</strain>
    </source>
</reference>
<dbReference type="Pfam" id="PF05991">
    <property type="entry name" value="NYN_YacP"/>
    <property type="match status" value="1"/>
</dbReference>
<evidence type="ECO:0000313" key="2">
    <source>
        <dbReference type="Proteomes" id="UP000294558"/>
    </source>
</evidence>
<proteinExistence type="predicted"/>
<gene>
    <name evidence="1" type="ORF">BDK89_3284</name>
</gene>
<name>A0A4R7I4W5_9ACTN</name>
<organism evidence="1 2">
    <name type="scientific">Ilumatobacter fluminis</name>
    <dbReference type="NCBI Taxonomy" id="467091"/>
    <lineage>
        <taxon>Bacteria</taxon>
        <taxon>Bacillati</taxon>
        <taxon>Actinomycetota</taxon>
        <taxon>Acidimicrobiia</taxon>
        <taxon>Acidimicrobiales</taxon>
        <taxon>Ilumatobacteraceae</taxon>
        <taxon>Ilumatobacter</taxon>
    </lineage>
</organism>
<keyword evidence="2" id="KW-1185">Reference proteome</keyword>
<accession>A0A4R7I4W5</accession>
<protein>
    <submittedName>
        <fullName evidence="1">YacP-like NYN domain-containing protein</fullName>
    </submittedName>
</protein>
<dbReference type="Proteomes" id="UP000294558">
    <property type="component" value="Unassembled WGS sequence"/>
</dbReference>
<dbReference type="RefSeq" id="WP_133869947.1">
    <property type="nucleotide sequence ID" value="NZ_SOAU01000001.1"/>
</dbReference>
<dbReference type="AlphaFoldDB" id="A0A4R7I4W5"/>
<dbReference type="OrthoDB" id="3404294at2"/>
<sequence length="128" mass="14424">MRWVVDGNNVFGSRPDGWWNDRPAAQQRLAQRTAEWCRTHDDEVLLVFDAPLADETARLAGGNLTIVESSRRGRDAADHEIVERLADLEHAGDTADVRVITSDKGLRERVPVWASVWGVGRFRDLIGY</sequence>
<dbReference type="InterPro" id="IPR010298">
    <property type="entry name" value="YacP-like"/>
</dbReference>
<comment type="caution">
    <text evidence="1">The sequence shown here is derived from an EMBL/GenBank/DDBJ whole genome shotgun (WGS) entry which is preliminary data.</text>
</comment>
<dbReference type="EMBL" id="SOAU01000001">
    <property type="protein sequence ID" value="TDT17673.1"/>
    <property type="molecule type" value="Genomic_DNA"/>
</dbReference>